<proteinExistence type="predicted"/>
<evidence type="ECO:0000313" key="1">
    <source>
        <dbReference type="EMBL" id="KKK41056.1"/>
    </source>
</evidence>
<name>A0A0F8XY25_9ZZZZ</name>
<gene>
    <name evidence="1" type="ORF">LCGC14_2864270</name>
</gene>
<comment type="caution">
    <text evidence="1">The sequence shown here is derived from an EMBL/GenBank/DDBJ whole genome shotgun (WGS) entry which is preliminary data.</text>
</comment>
<organism evidence="1">
    <name type="scientific">marine sediment metagenome</name>
    <dbReference type="NCBI Taxonomy" id="412755"/>
    <lineage>
        <taxon>unclassified sequences</taxon>
        <taxon>metagenomes</taxon>
        <taxon>ecological metagenomes</taxon>
    </lineage>
</organism>
<reference evidence="1" key="1">
    <citation type="journal article" date="2015" name="Nature">
        <title>Complex archaea that bridge the gap between prokaryotes and eukaryotes.</title>
        <authorList>
            <person name="Spang A."/>
            <person name="Saw J.H."/>
            <person name="Jorgensen S.L."/>
            <person name="Zaremba-Niedzwiedzka K."/>
            <person name="Martijn J."/>
            <person name="Lind A.E."/>
            <person name="van Eijk R."/>
            <person name="Schleper C."/>
            <person name="Guy L."/>
            <person name="Ettema T.J."/>
        </authorList>
    </citation>
    <scope>NUCLEOTIDE SEQUENCE</scope>
</reference>
<dbReference type="EMBL" id="LAZR01070428">
    <property type="protein sequence ID" value="KKK41056.1"/>
    <property type="molecule type" value="Genomic_DNA"/>
</dbReference>
<feature type="non-terminal residue" evidence="1">
    <location>
        <position position="1"/>
    </location>
</feature>
<dbReference type="AlphaFoldDB" id="A0A0F8XY25"/>
<protein>
    <submittedName>
        <fullName evidence="1">Uncharacterized protein</fullName>
    </submittedName>
</protein>
<sequence length="71" mass="8592">IIHDLIMTSKTFPIPQDFVDRWQAWKRIHREKIVDEFPEEDDIVVLDDHPKYRGRIIEDPDGHSIELIVWK</sequence>
<accession>A0A0F8XY25</accession>